<accession>A0A0E9SF19</accession>
<proteinExistence type="predicted"/>
<protein>
    <submittedName>
        <fullName evidence="1">Uncharacterized protein</fullName>
    </submittedName>
</protein>
<name>A0A0E9SF19_ANGAN</name>
<reference evidence="1" key="2">
    <citation type="journal article" date="2015" name="Fish Shellfish Immunol.">
        <title>Early steps in the European eel (Anguilla anguilla)-Vibrio vulnificus interaction in the gills: Role of the RtxA13 toxin.</title>
        <authorList>
            <person name="Callol A."/>
            <person name="Pajuelo D."/>
            <person name="Ebbesson L."/>
            <person name="Teles M."/>
            <person name="MacKenzie S."/>
            <person name="Amaro C."/>
        </authorList>
    </citation>
    <scope>NUCLEOTIDE SEQUENCE</scope>
</reference>
<dbReference type="EMBL" id="GBXM01069459">
    <property type="protein sequence ID" value="JAH39118.1"/>
    <property type="molecule type" value="Transcribed_RNA"/>
</dbReference>
<evidence type="ECO:0000313" key="1">
    <source>
        <dbReference type="EMBL" id="JAH39118.1"/>
    </source>
</evidence>
<organism evidence="1">
    <name type="scientific">Anguilla anguilla</name>
    <name type="common">European freshwater eel</name>
    <name type="synonym">Muraena anguilla</name>
    <dbReference type="NCBI Taxonomy" id="7936"/>
    <lineage>
        <taxon>Eukaryota</taxon>
        <taxon>Metazoa</taxon>
        <taxon>Chordata</taxon>
        <taxon>Craniata</taxon>
        <taxon>Vertebrata</taxon>
        <taxon>Euteleostomi</taxon>
        <taxon>Actinopterygii</taxon>
        <taxon>Neopterygii</taxon>
        <taxon>Teleostei</taxon>
        <taxon>Anguilliformes</taxon>
        <taxon>Anguillidae</taxon>
        <taxon>Anguilla</taxon>
    </lineage>
</organism>
<reference evidence="1" key="1">
    <citation type="submission" date="2014-11" db="EMBL/GenBank/DDBJ databases">
        <authorList>
            <person name="Amaro Gonzalez C."/>
        </authorList>
    </citation>
    <scope>NUCLEOTIDE SEQUENCE</scope>
</reference>
<sequence length="45" mass="5058">MVCALATSNLASKCHFTLIIHFITGMFLCYETFLKHVFSVSYVGL</sequence>
<dbReference type="AlphaFoldDB" id="A0A0E9SF19"/>